<comment type="caution">
    <text evidence="1">The sequence shown here is derived from an EMBL/GenBank/DDBJ whole genome shotgun (WGS) entry which is preliminary data.</text>
</comment>
<dbReference type="Proteomes" id="UP001212997">
    <property type="component" value="Unassembled WGS sequence"/>
</dbReference>
<dbReference type="EMBL" id="JANAWD010000205">
    <property type="protein sequence ID" value="KAJ3484009.1"/>
    <property type="molecule type" value="Genomic_DNA"/>
</dbReference>
<name>A0AAD5YIL9_9APHY</name>
<dbReference type="AlphaFoldDB" id="A0AAD5YIL9"/>
<proteinExistence type="predicted"/>
<gene>
    <name evidence="1" type="ORF">NLI96_g5927</name>
</gene>
<dbReference type="Gene3D" id="1.25.40.10">
    <property type="entry name" value="Tetratricopeptide repeat domain"/>
    <property type="match status" value="1"/>
</dbReference>
<reference evidence="1" key="1">
    <citation type="submission" date="2022-07" db="EMBL/GenBank/DDBJ databases">
        <title>Genome Sequence of Physisporinus lineatus.</title>
        <authorList>
            <person name="Buettner E."/>
        </authorList>
    </citation>
    <scope>NUCLEOTIDE SEQUENCE</scope>
    <source>
        <strain evidence="1">VT162</strain>
    </source>
</reference>
<accession>A0AAD5YIL9</accession>
<evidence type="ECO:0000313" key="1">
    <source>
        <dbReference type="EMBL" id="KAJ3484009.1"/>
    </source>
</evidence>
<keyword evidence="2" id="KW-1185">Reference proteome</keyword>
<protein>
    <submittedName>
        <fullName evidence="1">Uncharacterized protein</fullName>
    </submittedName>
</protein>
<evidence type="ECO:0000313" key="2">
    <source>
        <dbReference type="Proteomes" id="UP001212997"/>
    </source>
</evidence>
<dbReference type="InterPro" id="IPR011990">
    <property type="entry name" value="TPR-like_helical_dom_sf"/>
</dbReference>
<organism evidence="1 2">
    <name type="scientific">Meripilus lineatus</name>
    <dbReference type="NCBI Taxonomy" id="2056292"/>
    <lineage>
        <taxon>Eukaryota</taxon>
        <taxon>Fungi</taxon>
        <taxon>Dikarya</taxon>
        <taxon>Basidiomycota</taxon>
        <taxon>Agaricomycotina</taxon>
        <taxon>Agaricomycetes</taxon>
        <taxon>Polyporales</taxon>
        <taxon>Meripilaceae</taxon>
        <taxon>Meripilus</taxon>
    </lineage>
</organism>
<sequence>MILRRTLPIKWRSLRNPRLFARLQSGQSRPPSVETETIRHPSVFIEEGYVRNTISAVDYFRRFLKYSVVGLLTVGVTTWTAFEGAHMWVENAELATDNDDEIRKWEWDIEAERWTGGPRGGTDRGLGFMGRHAVRSAWMAQHWGIGATGSGSVIGSNAFTGRGGSGAGGLNIVETRLELAQNFIQTALQVAEKRMASGKIRPETVTELLQRHASIMERMGTRDALFEARMEFERVWSQLPGKGVDAARTALKLGDINQRIGDREDAMSWWARAFHLLHEGNDKSLPQVPPKVPEALPSSPLAQRTLISALVSLSAHYATSGQLRQAQAIEEASLELLRSVQQPPSAQSTTPPQALHALYILHRSALLSIHLAEVLYGLRSRAARSTQWLYQAAESSERVALALTGLPSVHPDAPQSKIPHPPSSEAPLLSEYAKSLSMRKPAISLLRDARRTAAEAWSLLGLLAEATEAPGSMERALECYERALGWAGVSSDRAGGIGKPGEGTLQTEWNVLWSNYVRARNSLRKE</sequence>